<dbReference type="Gene3D" id="3.30.160.60">
    <property type="entry name" value="Classic Zinc Finger"/>
    <property type="match status" value="1"/>
</dbReference>
<evidence type="ECO:0000256" key="7">
    <source>
        <dbReference type="HAMAP-Rule" id="MF_02065"/>
    </source>
</evidence>
<sequence length="335" mass="38256">MRWIGIFLLAVLLGAGAVVWSIHERLNEPVGSEPVIIVVAPGTQLRALAVQLEKRIPGLESDLFYAWGRWKDLHLHLRAGEFQVRLPDTIPGLVEQFFRVRPVQHKLTLIEGWTWLEVRQVLKDSEALKWTDLSSDPEKAARQLQLRYPNAEGQFLPETYYFIRGTTDRELLKRAHKAMMQELETAWADREPDLPLKSPYDALILASIVEKETGWAPERPRIAGVFISRLRRGMRLQTDPTVIYGLGQAFDGNLTRRHLADAGNPYNTYRRAGLPPTPIALPGREAIQAVMHPVEDGSLYFVSTGEGRHTFSSTLRDHNRAVRTYIRKQREKTSR</sequence>
<dbReference type="Pfam" id="PF02618">
    <property type="entry name" value="YceG"/>
    <property type="match status" value="1"/>
</dbReference>
<dbReference type="HAMAP" id="MF_02065">
    <property type="entry name" value="MltG"/>
    <property type="match status" value="1"/>
</dbReference>
<feature type="site" description="Important for catalytic activity" evidence="7">
    <location>
        <position position="212"/>
    </location>
</feature>
<dbReference type="GO" id="GO:0009252">
    <property type="term" value="P:peptidoglycan biosynthetic process"/>
    <property type="evidence" value="ECO:0007669"/>
    <property type="project" value="UniProtKB-UniRule"/>
</dbReference>
<evidence type="ECO:0000313" key="8">
    <source>
        <dbReference type="EMBL" id="XDT73410.1"/>
    </source>
</evidence>
<evidence type="ECO:0000256" key="2">
    <source>
        <dbReference type="ARBA" id="ARBA00022692"/>
    </source>
</evidence>
<accession>A0AB39UZL6</accession>
<dbReference type="EMBL" id="CP154858">
    <property type="protein sequence ID" value="XDT73410.1"/>
    <property type="molecule type" value="Genomic_DNA"/>
</dbReference>
<dbReference type="InterPro" id="IPR003770">
    <property type="entry name" value="MLTG-like"/>
</dbReference>
<dbReference type="CDD" id="cd08010">
    <property type="entry name" value="MltG_like"/>
    <property type="match status" value="1"/>
</dbReference>
<evidence type="ECO:0000256" key="6">
    <source>
        <dbReference type="ARBA" id="ARBA00023316"/>
    </source>
</evidence>
<keyword evidence="2 7" id="KW-0812">Transmembrane</keyword>
<dbReference type="GO" id="GO:0008932">
    <property type="term" value="F:lytic endotransglycosylase activity"/>
    <property type="evidence" value="ECO:0007669"/>
    <property type="project" value="UniProtKB-UniRule"/>
</dbReference>
<dbReference type="AlphaFoldDB" id="A0AB39UZL6"/>
<dbReference type="RefSeq" id="WP_369602401.1">
    <property type="nucleotide sequence ID" value="NZ_CP154858.1"/>
</dbReference>
<evidence type="ECO:0000256" key="4">
    <source>
        <dbReference type="ARBA" id="ARBA00023136"/>
    </source>
</evidence>
<keyword evidence="3 7" id="KW-1133">Transmembrane helix</keyword>
<keyword evidence="4 7" id="KW-0472">Membrane</keyword>
<dbReference type="NCBIfam" id="TIGR00247">
    <property type="entry name" value="endolytic transglycosylase MltG"/>
    <property type="match status" value="1"/>
</dbReference>
<keyword evidence="6 7" id="KW-0961">Cell wall biogenesis/degradation</keyword>
<comment type="function">
    <text evidence="7">Functions as a peptidoglycan terminase that cleaves nascent peptidoglycan strands endolytically to terminate their elongation.</text>
</comment>
<organism evidence="8">
    <name type="scientific">Thermohahella caldifontis</name>
    <dbReference type="NCBI Taxonomy" id="3142973"/>
    <lineage>
        <taxon>Bacteria</taxon>
        <taxon>Pseudomonadati</taxon>
        <taxon>Pseudomonadota</taxon>
        <taxon>Gammaproteobacteria</taxon>
        <taxon>Oceanospirillales</taxon>
        <taxon>Hahellaceae</taxon>
        <taxon>Thermohahella</taxon>
    </lineage>
</organism>
<dbReference type="PANTHER" id="PTHR30518:SF2">
    <property type="entry name" value="ENDOLYTIC MUREIN TRANSGLYCOSYLASE"/>
    <property type="match status" value="1"/>
</dbReference>
<evidence type="ECO:0000256" key="5">
    <source>
        <dbReference type="ARBA" id="ARBA00023239"/>
    </source>
</evidence>
<dbReference type="GO" id="GO:0071555">
    <property type="term" value="P:cell wall organization"/>
    <property type="evidence" value="ECO:0007669"/>
    <property type="project" value="UniProtKB-KW"/>
</dbReference>
<dbReference type="EC" id="4.2.2.29" evidence="7"/>
<protein>
    <recommendedName>
        <fullName evidence="7">Endolytic murein transglycosylase</fullName>
        <ecNumber evidence="7">4.2.2.29</ecNumber>
    </recommendedName>
    <alternativeName>
        <fullName evidence="7">Peptidoglycan lytic transglycosylase</fullName>
    </alternativeName>
    <alternativeName>
        <fullName evidence="7">Peptidoglycan polymerization terminase</fullName>
    </alternativeName>
</protein>
<name>A0AB39UZL6_9GAMM</name>
<comment type="catalytic activity">
    <reaction evidence="7">
        <text>a peptidoglycan chain = a peptidoglycan chain with N-acetyl-1,6-anhydromuramyl-[peptide] at the reducing end + a peptidoglycan chain with N-acetylglucosamine at the non-reducing end.</text>
        <dbReference type="EC" id="4.2.2.29"/>
    </reaction>
</comment>
<keyword evidence="7" id="KW-0997">Cell inner membrane</keyword>
<dbReference type="KEGG" id="tcd:AAIA72_05420"/>
<keyword evidence="5 7" id="KW-0456">Lyase</keyword>
<evidence type="ECO:0000256" key="1">
    <source>
        <dbReference type="ARBA" id="ARBA00022475"/>
    </source>
</evidence>
<reference evidence="8" key="1">
    <citation type="submission" date="2024-05" db="EMBL/GenBank/DDBJ databases">
        <title>Genome sequencing of novel strain.</title>
        <authorList>
            <person name="Ganbat D."/>
            <person name="Ganbat S."/>
            <person name="Lee S.-J."/>
        </authorList>
    </citation>
    <scope>NUCLEOTIDE SEQUENCE</scope>
    <source>
        <strain evidence="8">SMD15-11</strain>
    </source>
</reference>
<evidence type="ECO:0000256" key="3">
    <source>
        <dbReference type="ARBA" id="ARBA00022989"/>
    </source>
</evidence>
<comment type="similarity">
    <text evidence="7">Belongs to the transglycosylase MltG family.</text>
</comment>
<dbReference type="GO" id="GO:0005886">
    <property type="term" value="C:plasma membrane"/>
    <property type="evidence" value="ECO:0007669"/>
    <property type="project" value="UniProtKB-UniRule"/>
</dbReference>
<gene>
    <name evidence="7 8" type="primary">mltG</name>
    <name evidence="8" type="ORF">AAIA72_05420</name>
</gene>
<dbReference type="PANTHER" id="PTHR30518">
    <property type="entry name" value="ENDOLYTIC MUREIN TRANSGLYCOSYLASE"/>
    <property type="match status" value="1"/>
</dbReference>
<proteinExistence type="inferred from homology"/>
<keyword evidence="1 7" id="KW-1003">Cell membrane</keyword>